<dbReference type="Proteomes" id="UP000295636">
    <property type="component" value="Unassembled WGS sequence"/>
</dbReference>
<dbReference type="Gene3D" id="2.30.30.40">
    <property type="entry name" value="SH3 Domains"/>
    <property type="match status" value="1"/>
</dbReference>
<protein>
    <recommendedName>
        <fullName evidence="1">SH3b domain-containing protein</fullName>
    </recommendedName>
</protein>
<dbReference type="Pfam" id="PF08239">
    <property type="entry name" value="SH3_3"/>
    <property type="match status" value="1"/>
</dbReference>
<keyword evidence="3" id="KW-1185">Reference proteome</keyword>
<accession>A0A4R5KU59</accession>
<organism evidence="2 3">
    <name type="scientific">Paenibacillus piri</name>
    <dbReference type="NCBI Taxonomy" id="2547395"/>
    <lineage>
        <taxon>Bacteria</taxon>
        <taxon>Bacillati</taxon>
        <taxon>Bacillota</taxon>
        <taxon>Bacilli</taxon>
        <taxon>Bacillales</taxon>
        <taxon>Paenibacillaceae</taxon>
        <taxon>Paenibacillus</taxon>
    </lineage>
</organism>
<dbReference type="Pfam" id="PF01832">
    <property type="entry name" value="Glucosaminidase"/>
    <property type="match status" value="1"/>
</dbReference>
<dbReference type="InterPro" id="IPR003646">
    <property type="entry name" value="SH3-like_bac-type"/>
</dbReference>
<name>A0A4R5KU59_9BACL</name>
<dbReference type="RefSeq" id="WP_133225990.1">
    <property type="nucleotide sequence ID" value="NZ_SMRT01000002.1"/>
</dbReference>
<dbReference type="OrthoDB" id="9816557at2"/>
<dbReference type="PROSITE" id="PS51781">
    <property type="entry name" value="SH3B"/>
    <property type="match status" value="1"/>
</dbReference>
<dbReference type="EMBL" id="SMRT01000002">
    <property type="protein sequence ID" value="TDF99453.1"/>
    <property type="molecule type" value="Genomic_DNA"/>
</dbReference>
<sequence>MRNKFYHNIFACLLSMTLIFTMGFGFEARMDNHTETFSNPIADIDSKLKQQIIDSNLSLIVPPENIKIAPLESSEPALPPVPINEEPRVDERSNLELSFEASYEVTAYFLNVRAEANGTSKIIDVVSKGNILEVLKSTDSGWLELKSGGYVYGSYAKLISEDTSPSVHVEKISDEQTSRKNVVVQALQPAIHVQSAEPAKPSSMIKSISGLTEEHIAKIIKDTALEDGGLEEAILEIEKTYGINSYFTIAVMKLESGHGKSEIAKTKNNLFGLNAIDSDSYNQALSFNTKAESVKKFGDIISEFYINQGLTSVEKVAGKYCGANSNWPNLVKSIMNSDYKKIL</sequence>
<evidence type="ECO:0000313" key="2">
    <source>
        <dbReference type="EMBL" id="TDF99453.1"/>
    </source>
</evidence>
<gene>
    <name evidence="2" type="ORF">E1757_06285</name>
</gene>
<evidence type="ECO:0000259" key="1">
    <source>
        <dbReference type="PROSITE" id="PS51781"/>
    </source>
</evidence>
<dbReference type="Gene3D" id="1.10.530.10">
    <property type="match status" value="1"/>
</dbReference>
<evidence type="ECO:0000313" key="3">
    <source>
        <dbReference type="Proteomes" id="UP000295636"/>
    </source>
</evidence>
<dbReference type="GO" id="GO:0004040">
    <property type="term" value="F:amidase activity"/>
    <property type="evidence" value="ECO:0007669"/>
    <property type="project" value="InterPro"/>
</dbReference>
<dbReference type="AlphaFoldDB" id="A0A4R5KU59"/>
<proteinExistence type="predicted"/>
<reference evidence="2 3" key="1">
    <citation type="submission" date="2019-03" db="EMBL/GenBank/DDBJ databases">
        <title>This is whole genome sequence of Paenibacillus sp MS74 strain.</title>
        <authorList>
            <person name="Trinh H.N."/>
        </authorList>
    </citation>
    <scope>NUCLEOTIDE SEQUENCE [LARGE SCALE GENOMIC DNA]</scope>
    <source>
        <strain evidence="2 3">MS74</strain>
    </source>
</reference>
<dbReference type="InterPro" id="IPR002901">
    <property type="entry name" value="MGlyc_endo_b_GlcNAc-like_dom"/>
</dbReference>
<feature type="domain" description="SH3b" evidence="1">
    <location>
        <begin position="100"/>
        <end position="167"/>
    </location>
</feature>
<comment type="caution">
    <text evidence="2">The sequence shown here is derived from an EMBL/GenBank/DDBJ whole genome shotgun (WGS) entry which is preliminary data.</text>
</comment>